<evidence type="ECO:0000259" key="1">
    <source>
        <dbReference type="PROSITE" id="PS51186"/>
    </source>
</evidence>
<dbReference type="EMBL" id="BOSE01000007">
    <property type="protein sequence ID" value="GIP18157.1"/>
    <property type="molecule type" value="Genomic_DNA"/>
</dbReference>
<organism evidence="2 3">
    <name type="scientific">Paenibacillus montaniterrae</name>
    <dbReference type="NCBI Taxonomy" id="429341"/>
    <lineage>
        <taxon>Bacteria</taxon>
        <taxon>Bacillati</taxon>
        <taxon>Bacillota</taxon>
        <taxon>Bacilli</taxon>
        <taxon>Bacillales</taxon>
        <taxon>Paenibacillaceae</taxon>
        <taxon>Paenibacillus</taxon>
    </lineage>
</organism>
<protein>
    <recommendedName>
        <fullName evidence="1">N-acetyltransferase domain-containing protein</fullName>
    </recommendedName>
</protein>
<dbReference type="Gene3D" id="3.40.630.30">
    <property type="match status" value="1"/>
</dbReference>
<evidence type="ECO:0000313" key="3">
    <source>
        <dbReference type="Proteomes" id="UP000683139"/>
    </source>
</evidence>
<dbReference type="Pfam" id="PF00583">
    <property type="entry name" value="Acetyltransf_1"/>
    <property type="match status" value="1"/>
</dbReference>
<feature type="domain" description="N-acetyltransferase" evidence="1">
    <location>
        <begin position="1"/>
        <end position="83"/>
    </location>
</feature>
<comment type="caution">
    <text evidence="2">The sequence shown here is derived from an EMBL/GenBank/DDBJ whole genome shotgun (WGS) entry which is preliminary data.</text>
</comment>
<gene>
    <name evidence="2" type="ORF">J40TS1_37990</name>
</gene>
<dbReference type="PROSITE" id="PS51186">
    <property type="entry name" value="GNAT"/>
    <property type="match status" value="1"/>
</dbReference>
<sequence length="83" mass="9619">MSTDNYWIGGFQIDKSYQGKGNGKRALGAIIDFIRKRHPKCRIISLTVERNNLIAQNLYKSMFFVCENMTNQDGEVIYRLKIS</sequence>
<dbReference type="Proteomes" id="UP000683139">
    <property type="component" value="Unassembled WGS sequence"/>
</dbReference>
<keyword evidence="3" id="KW-1185">Reference proteome</keyword>
<dbReference type="GO" id="GO:0016747">
    <property type="term" value="F:acyltransferase activity, transferring groups other than amino-acyl groups"/>
    <property type="evidence" value="ECO:0007669"/>
    <property type="project" value="InterPro"/>
</dbReference>
<name>A0A920CVH8_9BACL</name>
<dbReference type="InterPro" id="IPR000182">
    <property type="entry name" value="GNAT_dom"/>
</dbReference>
<reference evidence="2" key="1">
    <citation type="submission" date="2021-03" db="EMBL/GenBank/DDBJ databases">
        <title>Antimicrobial resistance genes in bacteria isolated from Japanese honey, and their potential for conferring macrolide and lincosamide resistance in the American foulbrood pathogen Paenibacillus larvae.</title>
        <authorList>
            <person name="Okamoto M."/>
            <person name="Kumagai M."/>
            <person name="Kanamori H."/>
            <person name="Takamatsu D."/>
        </authorList>
    </citation>
    <scope>NUCLEOTIDE SEQUENCE</scope>
    <source>
        <strain evidence="2">J40TS1</strain>
    </source>
</reference>
<accession>A0A920CVH8</accession>
<evidence type="ECO:0000313" key="2">
    <source>
        <dbReference type="EMBL" id="GIP18157.1"/>
    </source>
</evidence>
<dbReference type="SUPFAM" id="SSF55729">
    <property type="entry name" value="Acyl-CoA N-acyltransferases (Nat)"/>
    <property type="match status" value="1"/>
</dbReference>
<dbReference type="InterPro" id="IPR016181">
    <property type="entry name" value="Acyl_CoA_acyltransferase"/>
</dbReference>
<dbReference type="CDD" id="cd04301">
    <property type="entry name" value="NAT_SF"/>
    <property type="match status" value="1"/>
</dbReference>
<dbReference type="AlphaFoldDB" id="A0A920CVH8"/>
<proteinExistence type="predicted"/>